<dbReference type="Proteomes" id="UP000233837">
    <property type="component" value="Unassembled WGS sequence"/>
</dbReference>
<keyword evidence="2" id="KW-1185">Reference proteome</keyword>
<evidence type="ECO:0000313" key="2">
    <source>
        <dbReference type="Proteomes" id="UP000233837"/>
    </source>
</evidence>
<accession>A0A2I0VVM9</accession>
<sequence>MLTGLFCCLGAASSYPRFTFGWNFKLCRIYCCSGHLCFCSSMFSGNVCDCAQLICRIASISFGSLVGKNSFIFLFVGYVLPKDVSVDLHNFYILNISNHSCWIHFRNWFNFSCQHSFRRFCITWDHFGVSFEPVQAFLDCHAHINTATGSKCFKSVVVWGWIKDLYWNYGSLVKAGGSFFLGASMIARTSGLQRDVGAERRALRWWFGEVLWWFSEVPAVVRRDSCGGLARFLWWSGGGPARMKNIVSCNANVGALELCPTIGDDENVAGIDIIVFNSVDEVIIIGFDLINALKFNCVYGDACRPISKIGCVVAPEMGDVPIALEDAMDGLDTLFPVLVGVMVHIGYSNLNVSISVGEDVETSALVYESLNAINYCMNLIASPISEKDEEVLGDDYVPLGNEEAGGLDGVCCDVRAPNFSHYYFGALS</sequence>
<dbReference type="AlphaFoldDB" id="A0A2I0VVM9"/>
<reference evidence="1 2" key="1">
    <citation type="journal article" date="2016" name="Sci. Rep.">
        <title>The Dendrobium catenatum Lindl. genome sequence provides insights into polysaccharide synthase, floral development and adaptive evolution.</title>
        <authorList>
            <person name="Zhang G.Q."/>
            <person name="Xu Q."/>
            <person name="Bian C."/>
            <person name="Tsai W.C."/>
            <person name="Yeh C.M."/>
            <person name="Liu K.W."/>
            <person name="Yoshida K."/>
            <person name="Zhang L.S."/>
            <person name="Chang S.B."/>
            <person name="Chen F."/>
            <person name="Shi Y."/>
            <person name="Su Y.Y."/>
            <person name="Zhang Y.Q."/>
            <person name="Chen L.J."/>
            <person name="Yin Y."/>
            <person name="Lin M."/>
            <person name="Huang H."/>
            <person name="Deng H."/>
            <person name="Wang Z.W."/>
            <person name="Zhu S.L."/>
            <person name="Zhao X."/>
            <person name="Deng C."/>
            <person name="Niu S.C."/>
            <person name="Huang J."/>
            <person name="Wang M."/>
            <person name="Liu G.H."/>
            <person name="Yang H.J."/>
            <person name="Xiao X.J."/>
            <person name="Hsiao Y.Y."/>
            <person name="Wu W.L."/>
            <person name="Chen Y.Y."/>
            <person name="Mitsuda N."/>
            <person name="Ohme-Takagi M."/>
            <person name="Luo Y.B."/>
            <person name="Van de Peer Y."/>
            <person name="Liu Z.J."/>
        </authorList>
    </citation>
    <scope>NUCLEOTIDE SEQUENCE [LARGE SCALE GENOMIC DNA]</scope>
    <source>
        <tissue evidence="1">The whole plant</tissue>
    </source>
</reference>
<gene>
    <name evidence="1" type="ORF">MA16_Dca020396</name>
</gene>
<dbReference type="EMBL" id="KZ503194">
    <property type="protein sequence ID" value="PKU67470.1"/>
    <property type="molecule type" value="Genomic_DNA"/>
</dbReference>
<organism evidence="1 2">
    <name type="scientific">Dendrobium catenatum</name>
    <dbReference type="NCBI Taxonomy" id="906689"/>
    <lineage>
        <taxon>Eukaryota</taxon>
        <taxon>Viridiplantae</taxon>
        <taxon>Streptophyta</taxon>
        <taxon>Embryophyta</taxon>
        <taxon>Tracheophyta</taxon>
        <taxon>Spermatophyta</taxon>
        <taxon>Magnoliopsida</taxon>
        <taxon>Liliopsida</taxon>
        <taxon>Asparagales</taxon>
        <taxon>Orchidaceae</taxon>
        <taxon>Epidendroideae</taxon>
        <taxon>Malaxideae</taxon>
        <taxon>Dendrobiinae</taxon>
        <taxon>Dendrobium</taxon>
    </lineage>
</organism>
<protein>
    <submittedName>
        <fullName evidence="1">Uncharacterized protein</fullName>
    </submittedName>
</protein>
<proteinExistence type="predicted"/>
<reference evidence="1 2" key="2">
    <citation type="journal article" date="2017" name="Nature">
        <title>The Apostasia genome and the evolution of orchids.</title>
        <authorList>
            <person name="Zhang G.Q."/>
            <person name="Liu K.W."/>
            <person name="Li Z."/>
            <person name="Lohaus R."/>
            <person name="Hsiao Y.Y."/>
            <person name="Niu S.C."/>
            <person name="Wang J.Y."/>
            <person name="Lin Y.C."/>
            <person name="Xu Q."/>
            <person name="Chen L.J."/>
            <person name="Yoshida K."/>
            <person name="Fujiwara S."/>
            <person name="Wang Z.W."/>
            <person name="Zhang Y.Q."/>
            <person name="Mitsuda N."/>
            <person name="Wang M."/>
            <person name="Liu G.H."/>
            <person name="Pecoraro L."/>
            <person name="Huang H.X."/>
            <person name="Xiao X.J."/>
            <person name="Lin M."/>
            <person name="Wu X.Y."/>
            <person name="Wu W.L."/>
            <person name="Chen Y.Y."/>
            <person name="Chang S.B."/>
            <person name="Sakamoto S."/>
            <person name="Ohme-Takagi M."/>
            <person name="Yagi M."/>
            <person name="Zeng S.J."/>
            <person name="Shen C.Y."/>
            <person name="Yeh C.M."/>
            <person name="Luo Y.B."/>
            <person name="Tsai W.C."/>
            <person name="Van de Peer Y."/>
            <person name="Liu Z.J."/>
        </authorList>
    </citation>
    <scope>NUCLEOTIDE SEQUENCE [LARGE SCALE GENOMIC DNA]</scope>
    <source>
        <tissue evidence="1">The whole plant</tissue>
    </source>
</reference>
<evidence type="ECO:0000313" key="1">
    <source>
        <dbReference type="EMBL" id="PKU67470.1"/>
    </source>
</evidence>
<name>A0A2I0VVM9_9ASPA</name>